<feature type="transmembrane region" description="Helical" evidence="1">
    <location>
        <begin position="97"/>
        <end position="115"/>
    </location>
</feature>
<evidence type="ECO:0008006" key="4">
    <source>
        <dbReference type="Google" id="ProtNLM"/>
    </source>
</evidence>
<dbReference type="Proteomes" id="UP000075604">
    <property type="component" value="Unassembled WGS sequence"/>
</dbReference>
<keyword evidence="1" id="KW-0812">Transmembrane</keyword>
<sequence length="185" mass="19296">MGSRQRRATGRGRSRLARAAAWSRCGGAVALEEFSWSLLASDCPRALRRYAVHMTAARSSQFRLLLCAQLALVAAASAGAYLGLLPTSLPSVPHADLVGHALGFGLLAVCVDGALGQRPLRRGVPFPRLGPALVLAGAGLEELAQGLSPRRTSSVADFAADAAGVLLLSWMARRLTGGGRSPESR</sequence>
<name>A0A150PWN5_SORCE</name>
<dbReference type="EMBL" id="JELX01001155">
    <property type="protein sequence ID" value="KYF59886.1"/>
    <property type="molecule type" value="Genomic_DNA"/>
</dbReference>
<comment type="caution">
    <text evidence="2">The sequence shown here is derived from an EMBL/GenBank/DDBJ whole genome shotgun (WGS) entry which is preliminary data.</text>
</comment>
<proteinExistence type="predicted"/>
<gene>
    <name evidence="2" type="ORF">BE04_04765</name>
</gene>
<evidence type="ECO:0000313" key="3">
    <source>
        <dbReference type="Proteomes" id="UP000075604"/>
    </source>
</evidence>
<keyword evidence="1" id="KW-0472">Membrane</keyword>
<evidence type="ECO:0000313" key="2">
    <source>
        <dbReference type="EMBL" id="KYF59886.1"/>
    </source>
</evidence>
<organism evidence="2 3">
    <name type="scientific">Sorangium cellulosum</name>
    <name type="common">Polyangium cellulosum</name>
    <dbReference type="NCBI Taxonomy" id="56"/>
    <lineage>
        <taxon>Bacteria</taxon>
        <taxon>Pseudomonadati</taxon>
        <taxon>Myxococcota</taxon>
        <taxon>Polyangia</taxon>
        <taxon>Polyangiales</taxon>
        <taxon>Polyangiaceae</taxon>
        <taxon>Sorangium</taxon>
    </lineage>
</organism>
<accession>A0A150PWN5</accession>
<reference evidence="2 3" key="1">
    <citation type="submission" date="2014-02" db="EMBL/GenBank/DDBJ databases">
        <title>The small core and large imbalanced accessory genome model reveals a collaborative survival strategy of Sorangium cellulosum strains in nature.</title>
        <authorList>
            <person name="Han K."/>
            <person name="Peng R."/>
            <person name="Blom J."/>
            <person name="Li Y.-Z."/>
        </authorList>
    </citation>
    <scope>NUCLEOTIDE SEQUENCE [LARGE SCALE GENOMIC DNA]</scope>
    <source>
        <strain evidence="2 3">So0157-18</strain>
    </source>
</reference>
<dbReference type="AlphaFoldDB" id="A0A150PWN5"/>
<feature type="transmembrane region" description="Helical" evidence="1">
    <location>
        <begin position="64"/>
        <end position="85"/>
    </location>
</feature>
<protein>
    <recommendedName>
        <fullName evidence="4">VanZ-like domain-containing protein</fullName>
    </recommendedName>
</protein>
<keyword evidence="1" id="KW-1133">Transmembrane helix</keyword>
<evidence type="ECO:0000256" key="1">
    <source>
        <dbReference type="SAM" id="Phobius"/>
    </source>
</evidence>